<dbReference type="RefSeq" id="WP_053176826.1">
    <property type="nucleotide sequence ID" value="NZ_LFYT02000001.1"/>
</dbReference>
<accession>A0A2T7UJB9</accession>
<reference evidence="6" key="1">
    <citation type="submission" date="2017-04" db="EMBL/GenBank/DDBJ databases">
        <title>Unexpected and diverse lifestyles within the genus Limnohabitans.</title>
        <authorList>
            <person name="Kasalicky V."/>
            <person name="Mehrshad M."/>
            <person name="Andrei S.-A."/>
            <person name="Salcher M."/>
            <person name="Kratochvilova H."/>
            <person name="Simek K."/>
            <person name="Ghai R."/>
        </authorList>
    </citation>
    <scope>NUCLEOTIDE SEQUENCE [LARGE SCALE GENOMIC DNA]</scope>
    <source>
        <strain evidence="6">II-D5</strain>
    </source>
</reference>
<comment type="subcellular location">
    <subcellularLocation>
        <location evidence="1">Membrane</location>
        <topology evidence="1">Multi-pass membrane protein</topology>
    </subcellularLocation>
</comment>
<name>A0A2T7UJB9_9BURK</name>
<gene>
    <name evidence="6" type="ORF">H663_001295</name>
</gene>
<comment type="caution">
    <text evidence="6">The sequence shown here is derived from an EMBL/GenBank/DDBJ whole genome shotgun (WGS) entry which is preliminary data.</text>
</comment>
<feature type="transmembrane region" description="Helical" evidence="5">
    <location>
        <begin position="64"/>
        <end position="86"/>
    </location>
</feature>
<evidence type="ECO:0000256" key="2">
    <source>
        <dbReference type="ARBA" id="ARBA00022692"/>
    </source>
</evidence>
<feature type="transmembrane region" description="Helical" evidence="5">
    <location>
        <begin position="31"/>
        <end position="52"/>
    </location>
</feature>
<dbReference type="InterPro" id="IPR003825">
    <property type="entry name" value="Colicin-V_CvpA"/>
</dbReference>
<dbReference type="AlphaFoldDB" id="A0A2T7UJB9"/>
<feature type="transmembrane region" description="Helical" evidence="5">
    <location>
        <begin position="7"/>
        <end position="25"/>
    </location>
</feature>
<dbReference type="EMBL" id="LFYT02000001">
    <property type="protein sequence ID" value="PVE44776.1"/>
    <property type="molecule type" value="Genomic_DNA"/>
</dbReference>
<evidence type="ECO:0000256" key="4">
    <source>
        <dbReference type="ARBA" id="ARBA00023136"/>
    </source>
</evidence>
<keyword evidence="2 5" id="KW-0812">Transmembrane</keyword>
<protein>
    <submittedName>
        <fullName evidence="6">Colicin V synthesis protein</fullName>
    </submittedName>
</protein>
<dbReference type="GO" id="GO:0016020">
    <property type="term" value="C:membrane"/>
    <property type="evidence" value="ECO:0007669"/>
    <property type="project" value="UniProtKB-SubCell"/>
</dbReference>
<sequence length="162" mass="17379">MVLTDWMLLGVLALSMVLGFWRGFVFEVLSLAGWVAAFVGAQWLAVDVIDWLPFVKGASAAVQYAVAFVVVFVLILLAVGVLTWLIKKLVESVGLRPVDRVLGAGFGLARGVVLLLALTVVVQLTGLSGGDWWQSARGPAFLDITLEGLKPLLPAAFVKYLP</sequence>
<dbReference type="GO" id="GO:0009403">
    <property type="term" value="P:toxin biosynthetic process"/>
    <property type="evidence" value="ECO:0007669"/>
    <property type="project" value="InterPro"/>
</dbReference>
<dbReference type="OrthoDB" id="9810601at2"/>
<evidence type="ECO:0000256" key="3">
    <source>
        <dbReference type="ARBA" id="ARBA00022989"/>
    </source>
</evidence>
<evidence type="ECO:0000256" key="1">
    <source>
        <dbReference type="ARBA" id="ARBA00004141"/>
    </source>
</evidence>
<keyword evidence="3 5" id="KW-1133">Transmembrane helix</keyword>
<dbReference type="PANTHER" id="PTHR36926">
    <property type="entry name" value="COLICIN V PRODUCTION PROTEIN"/>
    <property type="match status" value="1"/>
</dbReference>
<evidence type="ECO:0000256" key="5">
    <source>
        <dbReference type="SAM" id="Phobius"/>
    </source>
</evidence>
<evidence type="ECO:0000313" key="6">
    <source>
        <dbReference type="EMBL" id="PVE44776.1"/>
    </source>
</evidence>
<feature type="transmembrane region" description="Helical" evidence="5">
    <location>
        <begin position="106"/>
        <end position="127"/>
    </location>
</feature>
<dbReference type="Pfam" id="PF02674">
    <property type="entry name" value="Colicin_V"/>
    <property type="match status" value="1"/>
</dbReference>
<dbReference type="PANTHER" id="PTHR36926:SF1">
    <property type="entry name" value="COLICIN V PRODUCTION PROTEIN"/>
    <property type="match status" value="1"/>
</dbReference>
<dbReference type="STRING" id="1293045.H663_15560"/>
<keyword evidence="4 5" id="KW-0472">Membrane</keyword>
<dbReference type="Proteomes" id="UP000037507">
    <property type="component" value="Unassembled WGS sequence"/>
</dbReference>
<dbReference type="InterPro" id="IPR052719">
    <property type="entry name" value="CvpA-like"/>
</dbReference>
<keyword evidence="7" id="KW-1185">Reference proteome</keyword>
<evidence type="ECO:0000313" key="7">
    <source>
        <dbReference type="Proteomes" id="UP000037507"/>
    </source>
</evidence>
<proteinExistence type="predicted"/>
<organism evidence="6 7">
    <name type="scientific">Limnohabitans planktonicus II-D5</name>
    <dbReference type="NCBI Taxonomy" id="1293045"/>
    <lineage>
        <taxon>Bacteria</taxon>
        <taxon>Pseudomonadati</taxon>
        <taxon>Pseudomonadota</taxon>
        <taxon>Betaproteobacteria</taxon>
        <taxon>Burkholderiales</taxon>
        <taxon>Comamonadaceae</taxon>
        <taxon>Limnohabitans</taxon>
    </lineage>
</organism>